<keyword evidence="1" id="KW-0456">Lyase</keyword>
<gene>
    <name evidence="1" type="ORF">WL73_16450</name>
</gene>
<dbReference type="InterPro" id="IPR024083">
    <property type="entry name" value="Fumarase/histidase_N"/>
</dbReference>
<dbReference type="RefSeq" id="WP_060325270.1">
    <property type="nucleotide sequence ID" value="NZ_LPIU01000094.1"/>
</dbReference>
<protein>
    <submittedName>
        <fullName evidence="1">Histidine ammonia-lyase</fullName>
    </submittedName>
</protein>
<dbReference type="GO" id="GO:0016841">
    <property type="term" value="F:ammonia-lyase activity"/>
    <property type="evidence" value="ECO:0007669"/>
    <property type="project" value="UniProtKB-ARBA"/>
</dbReference>
<reference evidence="1 2" key="1">
    <citation type="submission" date="2015-11" db="EMBL/GenBank/DDBJ databases">
        <title>Expanding the genomic diversity of Burkholderia species for the development of highly accurate diagnostics.</title>
        <authorList>
            <person name="Sahl J."/>
            <person name="Keim P."/>
            <person name="Wagner D."/>
        </authorList>
    </citation>
    <scope>NUCLEOTIDE SEQUENCE [LARGE SCALE GENOMIC DNA]</scope>
    <source>
        <strain evidence="1 2">MSMB2167WGS</strain>
    </source>
</reference>
<proteinExistence type="predicted"/>
<dbReference type="Proteomes" id="UP000062998">
    <property type="component" value="Unassembled WGS sequence"/>
</dbReference>
<comment type="caution">
    <text evidence="1">The sequence shown here is derived from an EMBL/GenBank/DDBJ whole genome shotgun (WGS) entry which is preliminary data.</text>
</comment>
<dbReference type="InterPro" id="IPR001106">
    <property type="entry name" value="Aromatic_Lyase"/>
</dbReference>
<evidence type="ECO:0000313" key="1">
    <source>
        <dbReference type="EMBL" id="KWE01155.1"/>
    </source>
</evidence>
<dbReference type="Gene3D" id="1.20.200.10">
    <property type="entry name" value="Fumarase/aspartase (Central domain)"/>
    <property type="match status" value="1"/>
</dbReference>
<name>A0A107F4G5_9BURK</name>
<dbReference type="Gene3D" id="1.10.275.10">
    <property type="entry name" value="Fumarase/aspartase (N-terminal domain)"/>
    <property type="match status" value="1"/>
</dbReference>
<dbReference type="CDD" id="cd00332">
    <property type="entry name" value="PAL-HAL"/>
    <property type="match status" value="1"/>
</dbReference>
<organism evidence="1 2">
    <name type="scientific">Burkholderia ubonensis</name>
    <dbReference type="NCBI Taxonomy" id="101571"/>
    <lineage>
        <taxon>Bacteria</taxon>
        <taxon>Pseudomonadati</taxon>
        <taxon>Pseudomonadota</taxon>
        <taxon>Betaproteobacteria</taxon>
        <taxon>Burkholderiales</taxon>
        <taxon>Burkholderiaceae</taxon>
        <taxon>Burkholderia</taxon>
        <taxon>Burkholderia cepacia complex</taxon>
    </lineage>
</organism>
<dbReference type="EMBL" id="LPIX01000063">
    <property type="protein sequence ID" value="KWE01155.1"/>
    <property type="molecule type" value="Genomic_DNA"/>
</dbReference>
<accession>A0A107F4G5</accession>
<evidence type="ECO:0000313" key="2">
    <source>
        <dbReference type="Proteomes" id="UP000062998"/>
    </source>
</evidence>
<dbReference type="InterPro" id="IPR008948">
    <property type="entry name" value="L-Aspartase-like"/>
</dbReference>
<dbReference type="AlphaFoldDB" id="A0A107F4G5"/>
<sequence>MTVIRSHTPLDWRQIAAVAAGAPLVMADDALARIAAARGLVDEIVARGIRAYGVNTGVGALCNVIVSPAEQSTLSHNILMSHAVGVGAPLGAPETRAIIAAAINNYAHGHSGVRVDVVEQLAALLAADCLPEVPSHGSVGYLTHMAHVALVCVGKGHARHRGERVPGDAALKRIGRAPLALGAKEGLSLVNGTPCVTGLAALALARAERLLDWADCVAAMSFENLGGQLAAFDAASLALRVSPGIERVGARLRTALAGSEMLAAAAGRHTQDPLSLRTIPHVHGAARDVFATTADIVDRELASVTDNPVVAGTRDAPRVHSQAHAVGAGIALAMDSLAAAMAQVAAIAERRLDRLVNPLVSGLPAFLAMPGGTCSGFMIAQYTAVALVAQNQRLAAPASLDGGITSGLQEDHLCHATPAALKALDIIENATRILAVELLAAAQAYDLQPHAARRAAPTDGLWRRVRERIPTYRDDRPLADDIAAAAALVAGSPPPAL</sequence>
<dbReference type="Pfam" id="PF00221">
    <property type="entry name" value="Lyase_aromatic"/>
    <property type="match status" value="1"/>
</dbReference>
<dbReference type="PANTHER" id="PTHR10362">
    <property type="entry name" value="HISTIDINE AMMONIA-LYASE"/>
    <property type="match status" value="1"/>
</dbReference>
<dbReference type="OrthoDB" id="9806955at2"/>
<dbReference type="SUPFAM" id="SSF48557">
    <property type="entry name" value="L-aspartase-like"/>
    <property type="match status" value="1"/>
</dbReference>